<evidence type="ECO:0000313" key="3">
    <source>
        <dbReference type="EMBL" id="KAL0915108.1"/>
    </source>
</evidence>
<comment type="caution">
    <text evidence="3">The sequence shown here is derived from an EMBL/GenBank/DDBJ whole genome shotgun (WGS) entry which is preliminary data.</text>
</comment>
<feature type="region of interest" description="Disordered" evidence="2">
    <location>
        <begin position="576"/>
        <end position="602"/>
    </location>
</feature>
<keyword evidence="1" id="KW-0175">Coiled coil</keyword>
<feature type="compositionally biased region" description="Acidic residues" evidence="2">
    <location>
        <begin position="589"/>
        <end position="598"/>
    </location>
</feature>
<evidence type="ECO:0000313" key="4">
    <source>
        <dbReference type="Proteomes" id="UP001552299"/>
    </source>
</evidence>
<dbReference type="EMBL" id="JANQDX010000012">
    <property type="protein sequence ID" value="KAL0915108.1"/>
    <property type="molecule type" value="Genomic_DNA"/>
</dbReference>
<accession>A0ABD0UQI2</accession>
<keyword evidence="4" id="KW-1185">Reference proteome</keyword>
<evidence type="ECO:0000256" key="2">
    <source>
        <dbReference type="SAM" id="MobiDB-lite"/>
    </source>
</evidence>
<gene>
    <name evidence="3" type="ORF">M5K25_015508</name>
</gene>
<feature type="coiled-coil region" evidence="1">
    <location>
        <begin position="470"/>
        <end position="504"/>
    </location>
</feature>
<feature type="region of interest" description="Disordered" evidence="2">
    <location>
        <begin position="327"/>
        <end position="347"/>
    </location>
</feature>
<organism evidence="3 4">
    <name type="scientific">Dendrobium thyrsiflorum</name>
    <name type="common">Pinecone-like raceme dendrobium</name>
    <name type="synonym">Orchid</name>
    <dbReference type="NCBI Taxonomy" id="117978"/>
    <lineage>
        <taxon>Eukaryota</taxon>
        <taxon>Viridiplantae</taxon>
        <taxon>Streptophyta</taxon>
        <taxon>Embryophyta</taxon>
        <taxon>Tracheophyta</taxon>
        <taxon>Spermatophyta</taxon>
        <taxon>Magnoliopsida</taxon>
        <taxon>Liliopsida</taxon>
        <taxon>Asparagales</taxon>
        <taxon>Orchidaceae</taxon>
        <taxon>Epidendroideae</taxon>
        <taxon>Malaxideae</taxon>
        <taxon>Dendrobiinae</taxon>
        <taxon>Dendrobium</taxon>
    </lineage>
</organism>
<reference evidence="3 4" key="1">
    <citation type="journal article" date="2024" name="Plant Biotechnol. J.">
        <title>Dendrobium thyrsiflorum genome and its molecular insights into genes involved in important horticultural traits.</title>
        <authorList>
            <person name="Chen B."/>
            <person name="Wang J.Y."/>
            <person name="Zheng P.J."/>
            <person name="Li K.L."/>
            <person name="Liang Y.M."/>
            <person name="Chen X.F."/>
            <person name="Zhang C."/>
            <person name="Zhao X."/>
            <person name="He X."/>
            <person name="Zhang G.Q."/>
            <person name="Liu Z.J."/>
            <person name="Xu Q."/>
        </authorList>
    </citation>
    <scope>NUCLEOTIDE SEQUENCE [LARGE SCALE GENOMIC DNA]</scope>
    <source>
        <strain evidence="3">GZMU011</strain>
    </source>
</reference>
<sequence>MAVTNAAVVILKDTGVLSTSFVLKVEGLLKSVHEIKWKLRHSTVSSVGDFPYTTLAPLFSVKIWMGDPISTTIPPAKGDRPAVQQEVLKKPHKVGKADDVVSTITGDSLIIFRKKFYFPNDLVMKVPAKSDRACAPPLGFLTVYEFSLRAGLRFPPASELIDILRICGVSLSQLSYRAMSIIMGLIVLFRDRGAVLSPVCLSRIGRLISDSQSRISFRSRWLDIRTRDPSKSWVSDFFFVQNDWNLQEKWGKLKDLPVPIHTGEENLLKMLNLPDFDNLHYEVRYLSRYVDEEYLFKVGLSTQAGRSEARMLKKTVKIPEVAIQPLKVPPKRSGNEGDPQASKKKRVEEILTVTSKNQHISPSRSYIPEDVLKHQCVGRRRAEELLVKRMDLEIEMTNALNDWNNEFVKVKYLQGEYKKKYDAKVKEMKVVEEQLAECRAELATMSTSASLQNQQIDRLHIDLVDAQTTINQYGKDQKTLEEKIAAVDDENKRLQSLLSEKETRSQFEQSPSRVIEEFKKSISFKMIVQDQIQEARDHIYDIEVKALEQECMEEGFIRGFLKGVRLVHRKTGAAVEGLTPSQASGDSPSDSDGDEIESELQKAFDLEDDTDIEIL</sequence>
<dbReference type="Proteomes" id="UP001552299">
    <property type="component" value="Unassembled WGS sequence"/>
</dbReference>
<evidence type="ECO:0000256" key="1">
    <source>
        <dbReference type="SAM" id="Coils"/>
    </source>
</evidence>
<name>A0ABD0UQI2_DENTH</name>
<feature type="coiled-coil region" evidence="1">
    <location>
        <begin position="382"/>
        <end position="441"/>
    </location>
</feature>
<proteinExistence type="predicted"/>
<dbReference type="AlphaFoldDB" id="A0ABD0UQI2"/>
<protein>
    <submittedName>
        <fullName evidence="3">Uncharacterized protein</fullName>
    </submittedName>
</protein>